<evidence type="ECO:0000313" key="3">
    <source>
        <dbReference type="Proteomes" id="UP000468668"/>
    </source>
</evidence>
<dbReference type="GO" id="GO:0003700">
    <property type="term" value="F:DNA-binding transcription factor activity"/>
    <property type="evidence" value="ECO:0007669"/>
    <property type="project" value="InterPro"/>
</dbReference>
<dbReference type="Proteomes" id="UP000468668">
    <property type="component" value="Unassembled WGS sequence"/>
</dbReference>
<keyword evidence="3" id="KW-1185">Reference proteome</keyword>
<dbReference type="InterPro" id="IPR036388">
    <property type="entry name" value="WH-like_DNA-bd_sf"/>
</dbReference>
<dbReference type="InterPro" id="IPR000835">
    <property type="entry name" value="HTH_MarR-typ"/>
</dbReference>
<organism evidence="2 3">
    <name type="scientific">Ellagibacter isourolithinifaciens</name>
    <dbReference type="NCBI Taxonomy" id="2137581"/>
    <lineage>
        <taxon>Bacteria</taxon>
        <taxon>Bacillati</taxon>
        <taxon>Actinomycetota</taxon>
        <taxon>Coriobacteriia</taxon>
        <taxon>Eggerthellales</taxon>
        <taxon>Eggerthellaceae</taxon>
        <taxon>Ellagibacter</taxon>
    </lineage>
</organism>
<dbReference type="Pfam" id="PF12802">
    <property type="entry name" value="MarR_2"/>
    <property type="match status" value="1"/>
</dbReference>
<sequence length="144" mass="16842">MRPEEFSKEMWNCWRDISFAYSSFARKMGVDTSELYVVDALWDEDEGLSQRTICERCDMGKQTVSAICKRLGARDFVTAHPSEADKRERIMALTDEGREWWSQPVERMRELEVKAAESITAEEIGVFIKVVEQYAKTFQEEVQR</sequence>
<dbReference type="PANTHER" id="PTHR33164:SF43">
    <property type="entry name" value="HTH-TYPE TRANSCRIPTIONAL REPRESSOR YETL"/>
    <property type="match status" value="1"/>
</dbReference>
<dbReference type="RefSeq" id="WP_158048774.1">
    <property type="nucleotide sequence ID" value="NZ_WAJR01000002.1"/>
</dbReference>
<evidence type="ECO:0000313" key="2">
    <source>
        <dbReference type="EMBL" id="KAB1642506.1"/>
    </source>
</evidence>
<dbReference type="SUPFAM" id="SSF46785">
    <property type="entry name" value="Winged helix' DNA-binding domain"/>
    <property type="match status" value="1"/>
</dbReference>
<dbReference type="PROSITE" id="PS50995">
    <property type="entry name" value="HTH_MARR_2"/>
    <property type="match status" value="1"/>
</dbReference>
<reference evidence="2 3" key="1">
    <citation type="submission" date="2019-09" db="EMBL/GenBank/DDBJ databases">
        <title>Whole genome shotgun sequencing (WGS) of Ellagibacter isourolithinifaciens DSM 104140(T) and Adlercreutzia muris DSM 29508(T).</title>
        <authorList>
            <person name="Stoll D.A."/>
            <person name="Danylec N."/>
            <person name="Huch M."/>
        </authorList>
    </citation>
    <scope>NUCLEOTIDE SEQUENCE [LARGE SCALE GENOMIC DNA]</scope>
    <source>
        <strain evidence="2 3">DSM 104140</strain>
    </source>
</reference>
<name>A0A6N6NNY2_9ACTN</name>
<dbReference type="SMART" id="SM00347">
    <property type="entry name" value="HTH_MARR"/>
    <property type="match status" value="1"/>
</dbReference>
<evidence type="ECO:0000259" key="1">
    <source>
        <dbReference type="PROSITE" id="PS50995"/>
    </source>
</evidence>
<dbReference type="InterPro" id="IPR039422">
    <property type="entry name" value="MarR/SlyA-like"/>
</dbReference>
<protein>
    <submittedName>
        <fullName evidence="2">MarR family transcriptional regulator</fullName>
    </submittedName>
</protein>
<dbReference type="GeneID" id="98657176"/>
<gene>
    <name evidence="2" type="ORF">F8C90_02015</name>
</gene>
<feature type="domain" description="HTH marR-type" evidence="1">
    <location>
        <begin position="1"/>
        <end position="136"/>
    </location>
</feature>
<dbReference type="AlphaFoldDB" id="A0A6N6NNY2"/>
<dbReference type="GO" id="GO:0006950">
    <property type="term" value="P:response to stress"/>
    <property type="evidence" value="ECO:0007669"/>
    <property type="project" value="TreeGrafter"/>
</dbReference>
<dbReference type="OrthoDB" id="3232829at2"/>
<dbReference type="EMBL" id="WAJR01000002">
    <property type="protein sequence ID" value="KAB1642506.1"/>
    <property type="molecule type" value="Genomic_DNA"/>
</dbReference>
<comment type="caution">
    <text evidence="2">The sequence shown here is derived from an EMBL/GenBank/DDBJ whole genome shotgun (WGS) entry which is preliminary data.</text>
</comment>
<accession>A0A6N6NNY2</accession>
<dbReference type="Gene3D" id="1.10.10.10">
    <property type="entry name" value="Winged helix-like DNA-binding domain superfamily/Winged helix DNA-binding domain"/>
    <property type="match status" value="1"/>
</dbReference>
<dbReference type="InterPro" id="IPR036390">
    <property type="entry name" value="WH_DNA-bd_sf"/>
</dbReference>
<dbReference type="PANTHER" id="PTHR33164">
    <property type="entry name" value="TRANSCRIPTIONAL REGULATOR, MARR FAMILY"/>
    <property type="match status" value="1"/>
</dbReference>
<proteinExistence type="predicted"/>